<keyword evidence="2" id="KW-1185">Reference proteome</keyword>
<dbReference type="EMBL" id="CP011266">
    <property type="protein sequence ID" value="ALT69337.1"/>
    <property type="molecule type" value="Genomic_DNA"/>
</dbReference>
<reference evidence="1 2" key="1">
    <citation type="submission" date="2015-04" db="EMBL/GenBank/DDBJ databases">
        <title>The complete genome sequence of the rumen methanogen Methanobrevibacter millerae SM9.</title>
        <authorList>
            <person name="Leahy S.C."/>
            <person name="Kelly W.J."/>
            <person name="Pacheco D.M."/>
            <person name="Li D."/>
            <person name="Altermann E."/>
            <person name="Attwood G.T."/>
        </authorList>
    </citation>
    <scope>NUCLEOTIDE SEQUENCE [LARGE SCALE GENOMIC DNA]</scope>
    <source>
        <strain evidence="1 2">SM9</strain>
    </source>
</reference>
<protein>
    <submittedName>
        <fullName evidence="1">Uncharacterized protein</fullName>
    </submittedName>
</protein>
<dbReference type="PATRIC" id="fig|230361.4.peg.1626"/>
<evidence type="ECO:0000313" key="1">
    <source>
        <dbReference type="EMBL" id="ALT69337.1"/>
    </source>
</evidence>
<evidence type="ECO:0000313" key="2">
    <source>
        <dbReference type="Proteomes" id="UP000067738"/>
    </source>
</evidence>
<sequence length="62" mass="7054">MIEHTMNHVLLKPKGFSYQFPNMIINVFDADVLKLDGGIIEITVYYCFGIRSCDVTLNLSNT</sequence>
<dbReference type="Proteomes" id="UP000067738">
    <property type="component" value="Chromosome"/>
</dbReference>
<dbReference type="RefSeq" id="WP_232299111.1">
    <property type="nucleotide sequence ID" value="NZ_CP011266.1"/>
</dbReference>
<dbReference type="GeneID" id="26736510"/>
<organism evidence="1 2">
    <name type="scientific">Methanobrevibacter millerae</name>
    <dbReference type="NCBI Taxonomy" id="230361"/>
    <lineage>
        <taxon>Archaea</taxon>
        <taxon>Methanobacteriati</taxon>
        <taxon>Methanobacteriota</taxon>
        <taxon>Methanomada group</taxon>
        <taxon>Methanobacteria</taxon>
        <taxon>Methanobacteriales</taxon>
        <taxon>Methanobacteriaceae</taxon>
        <taxon>Methanobrevibacter</taxon>
    </lineage>
</organism>
<dbReference type="KEGG" id="mmil:sm9_1569"/>
<proteinExistence type="predicted"/>
<gene>
    <name evidence="1" type="ORF">sm9_1569</name>
</gene>
<accession>A0A0U3DSF2</accession>
<dbReference type="AlphaFoldDB" id="A0A0U3DSF2"/>
<name>A0A0U3DSF2_9EURY</name>